<gene>
    <name evidence="3" type="ORF">WQQ_16660</name>
</gene>
<keyword evidence="2" id="KW-0812">Transmembrane</keyword>
<dbReference type="InterPro" id="IPR045584">
    <property type="entry name" value="Pilin-like"/>
</dbReference>
<keyword evidence="4" id="KW-1185">Reference proteome</keyword>
<dbReference type="AlphaFoldDB" id="I7ZI02"/>
<dbReference type="GO" id="GO:0043683">
    <property type="term" value="P:type IV pilus assembly"/>
    <property type="evidence" value="ECO:0007669"/>
    <property type="project" value="InterPro"/>
</dbReference>
<proteinExistence type="predicted"/>
<organism evidence="3 4">
    <name type="scientific">Hydrocarboniphaga effusa AP103</name>
    <dbReference type="NCBI Taxonomy" id="1172194"/>
    <lineage>
        <taxon>Bacteria</taxon>
        <taxon>Pseudomonadati</taxon>
        <taxon>Pseudomonadota</taxon>
        <taxon>Gammaproteobacteria</taxon>
        <taxon>Nevskiales</taxon>
        <taxon>Nevskiaceae</taxon>
        <taxon>Hydrocarboniphaga</taxon>
    </lineage>
</organism>
<dbReference type="NCBIfam" id="TIGR02532">
    <property type="entry name" value="IV_pilin_GFxxxE"/>
    <property type="match status" value="1"/>
</dbReference>
<sequence>MESSCLCRRTAASRGFTLIELIASMLIVAILTLLALPAYSGYIARSKLRAAQNDLIALSLNLENYYQQQLTYPSATAGTAQTQTTLPGWAPAQATDFSFQIQSASASAYSLKATGTGNGVSGYAITLDSGNTRQLTSPSGAVSAW</sequence>
<evidence type="ECO:0000313" key="4">
    <source>
        <dbReference type="Proteomes" id="UP000003704"/>
    </source>
</evidence>
<keyword evidence="2" id="KW-0472">Membrane</keyword>
<dbReference type="Pfam" id="PF16732">
    <property type="entry name" value="ComP_DUS"/>
    <property type="match status" value="1"/>
</dbReference>
<dbReference type="Gene3D" id="3.30.700.10">
    <property type="entry name" value="Glycoprotein, Type 4 Pilin"/>
    <property type="match status" value="1"/>
</dbReference>
<keyword evidence="2" id="KW-1133">Transmembrane helix</keyword>
<dbReference type="PROSITE" id="PS00409">
    <property type="entry name" value="PROKAR_NTER_METHYL"/>
    <property type="match status" value="1"/>
</dbReference>
<accession>I7ZI02</accession>
<comment type="caution">
    <text evidence="3">The sequence shown here is derived from an EMBL/GenBank/DDBJ whole genome shotgun (WGS) entry which is preliminary data.</text>
</comment>
<dbReference type="InterPro" id="IPR000983">
    <property type="entry name" value="Bac_GSPG_pilin"/>
</dbReference>
<reference evidence="3 4" key="1">
    <citation type="journal article" date="2012" name="J. Bacteriol.">
        <title>Genome Sequence of n-Alkane-Degrading Hydrocarboniphaga effusa Strain AP103T (ATCC BAA-332T).</title>
        <authorList>
            <person name="Chang H.K."/>
            <person name="Zylstra G.J."/>
            <person name="Chae J.C."/>
        </authorList>
    </citation>
    <scope>NUCLEOTIDE SEQUENCE [LARGE SCALE GENOMIC DNA]</scope>
    <source>
        <strain evidence="3 4">AP103</strain>
    </source>
</reference>
<dbReference type="RefSeq" id="WP_007184615.1">
    <property type="nucleotide sequence ID" value="NZ_AKGD01000001.1"/>
</dbReference>
<dbReference type="EMBL" id="AKGD01000001">
    <property type="protein sequence ID" value="EIT71529.1"/>
    <property type="molecule type" value="Genomic_DNA"/>
</dbReference>
<dbReference type="GO" id="GO:0015627">
    <property type="term" value="C:type II protein secretion system complex"/>
    <property type="evidence" value="ECO:0007669"/>
    <property type="project" value="InterPro"/>
</dbReference>
<feature type="transmembrane region" description="Helical" evidence="2">
    <location>
        <begin position="18"/>
        <end position="39"/>
    </location>
</feature>
<dbReference type="PRINTS" id="PR00813">
    <property type="entry name" value="BCTERIALGSPG"/>
</dbReference>
<dbReference type="InterPro" id="IPR012902">
    <property type="entry name" value="N_methyl_site"/>
</dbReference>
<dbReference type="SUPFAM" id="SSF54523">
    <property type="entry name" value="Pili subunits"/>
    <property type="match status" value="1"/>
</dbReference>
<name>I7ZI02_9GAMM</name>
<evidence type="ECO:0000256" key="2">
    <source>
        <dbReference type="SAM" id="Phobius"/>
    </source>
</evidence>
<dbReference type="PANTHER" id="PTHR30093">
    <property type="entry name" value="GENERAL SECRETION PATHWAY PROTEIN G"/>
    <property type="match status" value="1"/>
</dbReference>
<evidence type="ECO:0000256" key="1">
    <source>
        <dbReference type="ARBA" id="ARBA00022481"/>
    </source>
</evidence>
<dbReference type="GO" id="GO:0015628">
    <property type="term" value="P:protein secretion by the type II secretion system"/>
    <property type="evidence" value="ECO:0007669"/>
    <property type="project" value="InterPro"/>
</dbReference>
<protein>
    <submittedName>
        <fullName evidence="3">Uncharacterized protein</fullName>
    </submittedName>
</protein>
<keyword evidence="1" id="KW-0488">Methylation</keyword>
<dbReference type="OrthoDB" id="6905301at2"/>
<dbReference type="STRING" id="1172194.WQQ_16660"/>
<dbReference type="Pfam" id="PF07963">
    <property type="entry name" value="N_methyl"/>
    <property type="match status" value="1"/>
</dbReference>
<dbReference type="InterPro" id="IPR031982">
    <property type="entry name" value="PilE-like"/>
</dbReference>
<evidence type="ECO:0000313" key="3">
    <source>
        <dbReference type="EMBL" id="EIT71529.1"/>
    </source>
</evidence>
<dbReference type="Proteomes" id="UP000003704">
    <property type="component" value="Unassembled WGS sequence"/>
</dbReference>
<dbReference type="PANTHER" id="PTHR30093:SF47">
    <property type="entry name" value="TYPE IV PILUS NON-CORE MINOR PILIN PILE"/>
    <property type="match status" value="1"/>
</dbReference>